<keyword evidence="3" id="KW-1185">Reference proteome</keyword>
<feature type="domain" description="G" evidence="1">
    <location>
        <begin position="34"/>
        <end position="130"/>
    </location>
</feature>
<proteinExistence type="predicted"/>
<gene>
    <name evidence="2" type="ORF">AXK61_07390</name>
</gene>
<dbReference type="CDD" id="cd00882">
    <property type="entry name" value="Ras_like_GTPase"/>
    <property type="match status" value="1"/>
</dbReference>
<comment type="caution">
    <text evidence="2">The sequence shown here is derived from an EMBL/GenBank/DDBJ whole genome shotgun (WGS) entry which is preliminary data.</text>
</comment>
<name>A0A137YXQ3_9ACTN</name>
<evidence type="ECO:0000259" key="1">
    <source>
        <dbReference type="Pfam" id="PF01926"/>
    </source>
</evidence>
<evidence type="ECO:0000313" key="2">
    <source>
        <dbReference type="EMBL" id="KXO90717.1"/>
    </source>
</evidence>
<accession>A0A137YXQ3</accession>
<dbReference type="Gene3D" id="3.40.50.300">
    <property type="entry name" value="P-loop containing nucleotide triphosphate hydrolases"/>
    <property type="match status" value="1"/>
</dbReference>
<dbReference type="RefSeq" id="WP_068746704.1">
    <property type="nucleotide sequence ID" value="NZ_LSRE01000047.1"/>
</dbReference>
<organism evidence="2 3">
    <name type="scientific">Tsukamurella pseudospumae</name>
    <dbReference type="NCBI Taxonomy" id="239498"/>
    <lineage>
        <taxon>Bacteria</taxon>
        <taxon>Bacillati</taxon>
        <taxon>Actinomycetota</taxon>
        <taxon>Actinomycetes</taxon>
        <taxon>Mycobacteriales</taxon>
        <taxon>Tsukamurellaceae</taxon>
        <taxon>Tsukamurella</taxon>
    </lineage>
</organism>
<dbReference type="Proteomes" id="UP000070409">
    <property type="component" value="Unassembled WGS sequence"/>
</dbReference>
<dbReference type="EMBL" id="LSRE01000047">
    <property type="protein sequence ID" value="KXO90717.1"/>
    <property type="molecule type" value="Genomic_DNA"/>
</dbReference>
<evidence type="ECO:0000313" key="3">
    <source>
        <dbReference type="Proteomes" id="UP000070409"/>
    </source>
</evidence>
<dbReference type="SUPFAM" id="SSF52540">
    <property type="entry name" value="P-loop containing nucleoside triphosphate hydrolases"/>
    <property type="match status" value="1"/>
</dbReference>
<sequence>MNIDSAMHWYEEASGSDAAVNNWSAFAGTPGPVVTVLGSYDVGKSSLIRRLLVDASVSVPDWLTISARHETFEVNEVEVGGVRLRDTPGLAVEADDARGQSNTGLAVSAAAATDVLIVVVSPQLATAEADVLRALVARGWDPGTLWFVISRFDEAGVDPDSDPAGYRDLADRKQLELRTSLSLPEGVPVFVVAADGFQYASNDPSPDSSVWESNRGWDGMGALARALTAVPEDRARLRSAAEERYWRAIVRDHVEGIEAQIPEMEAAAHQAHLVEESTRAWREELGHLDAAAKAGLRGILTQTARDGYAADPDSWTAVGEALSRELDTWIDKESVDLDRFISDVNRSARTERQSPNWQKLDDLVTAALDYDVDDVDGPEIAERLQEYAPYVVQAIVVGIPLILHLREKKLAGLADLEAVVGAQKDRVHAVNSGAETVISAVAPLITAFVAGRAQARANREAWRLQVDEFIGKVKELALEQWSICTSEAATLIEIAGGGQAQLAAGLRSALEDACRTSAAGRLLLNEE</sequence>
<dbReference type="Pfam" id="PF01926">
    <property type="entry name" value="MMR_HSR1"/>
    <property type="match status" value="1"/>
</dbReference>
<dbReference type="InterPro" id="IPR006073">
    <property type="entry name" value="GTP-bd"/>
</dbReference>
<protein>
    <recommendedName>
        <fullName evidence="1">G domain-containing protein</fullName>
    </recommendedName>
</protein>
<dbReference type="InterPro" id="IPR027417">
    <property type="entry name" value="P-loop_NTPase"/>
</dbReference>
<reference evidence="2 3" key="1">
    <citation type="submission" date="2016-02" db="EMBL/GenBank/DDBJ databases">
        <authorList>
            <person name="Teng J.L."/>
            <person name="Tang Y."/>
            <person name="Huang Y."/>
            <person name="Guo F."/>
            <person name="Wei W."/>
            <person name="Chen J.H."/>
            <person name="Wong S.Y."/>
            <person name="Lau S.K."/>
            <person name="Woo P.C."/>
        </authorList>
    </citation>
    <scope>NUCLEOTIDE SEQUENCE [LARGE SCALE GENOMIC DNA]</scope>
    <source>
        <strain evidence="2 3">JCM 13375</strain>
    </source>
</reference>